<dbReference type="AlphaFoldDB" id="A0A1M6BGE3"/>
<evidence type="ECO:0000313" key="3">
    <source>
        <dbReference type="Proteomes" id="UP000184387"/>
    </source>
</evidence>
<name>A0A1M6BGE3_9PROT</name>
<evidence type="ECO:0000256" key="1">
    <source>
        <dbReference type="SAM" id="MobiDB-lite"/>
    </source>
</evidence>
<dbReference type="EMBL" id="FQZF01000002">
    <property type="protein sequence ID" value="SHI47792.1"/>
    <property type="molecule type" value="Genomic_DNA"/>
</dbReference>
<proteinExistence type="predicted"/>
<protein>
    <submittedName>
        <fullName evidence="2">Uncharacterized protein</fullName>
    </submittedName>
</protein>
<gene>
    <name evidence="2" type="ORF">SAMN02745194_00491</name>
</gene>
<keyword evidence="3" id="KW-1185">Reference proteome</keyword>
<feature type="region of interest" description="Disordered" evidence="1">
    <location>
        <begin position="59"/>
        <end position="85"/>
    </location>
</feature>
<sequence length="85" mass="9678">MSKEKPLTPADPADLEEAVFYALRFSLTGKPHGKKIREEPRWMARHIVEHLARANYRIMKGPPLPNHSTSDFSPNPGGMPEGWRE</sequence>
<dbReference type="STRING" id="198092.SAMN02745194_00491"/>
<organism evidence="2 3">
    <name type="scientific">Muricoccus roseus</name>
    <dbReference type="NCBI Taxonomy" id="198092"/>
    <lineage>
        <taxon>Bacteria</taxon>
        <taxon>Pseudomonadati</taxon>
        <taxon>Pseudomonadota</taxon>
        <taxon>Alphaproteobacteria</taxon>
        <taxon>Acetobacterales</taxon>
        <taxon>Roseomonadaceae</taxon>
        <taxon>Muricoccus</taxon>
    </lineage>
</organism>
<evidence type="ECO:0000313" key="2">
    <source>
        <dbReference type="EMBL" id="SHI47792.1"/>
    </source>
</evidence>
<dbReference type="OrthoDB" id="7285157at2"/>
<dbReference type="Proteomes" id="UP000184387">
    <property type="component" value="Unassembled WGS sequence"/>
</dbReference>
<reference evidence="2 3" key="1">
    <citation type="submission" date="2016-11" db="EMBL/GenBank/DDBJ databases">
        <authorList>
            <person name="Jaros S."/>
            <person name="Januszkiewicz K."/>
            <person name="Wedrychowicz H."/>
        </authorList>
    </citation>
    <scope>NUCLEOTIDE SEQUENCE [LARGE SCALE GENOMIC DNA]</scope>
    <source>
        <strain evidence="2 3">DSM 14916</strain>
    </source>
</reference>
<accession>A0A1M6BGE3</accession>
<dbReference type="RefSeq" id="WP_073130990.1">
    <property type="nucleotide sequence ID" value="NZ_FQZF01000002.1"/>
</dbReference>